<dbReference type="PANTHER" id="PTHR46401">
    <property type="entry name" value="GLYCOSYLTRANSFERASE WBBK-RELATED"/>
    <property type="match status" value="1"/>
</dbReference>
<dbReference type="RefSeq" id="WP_169491513.1">
    <property type="nucleotide sequence ID" value="NZ_JABBGM010000001.1"/>
</dbReference>
<dbReference type="Proteomes" id="UP000583556">
    <property type="component" value="Unassembled WGS sequence"/>
</dbReference>
<feature type="domain" description="Glycosyl transferase family 1" evidence="1">
    <location>
        <begin position="247"/>
        <end position="385"/>
    </location>
</feature>
<evidence type="ECO:0000259" key="1">
    <source>
        <dbReference type="Pfam" id="PF00534"/>
    </source>
</evidence>
<protein>
    <submittedName>
        <fullName evidence="2">Glycosyltransferase family 4 protein</fullName>
    </submittedName>
</protein>
<dbReference type="Pfam" id="PF00534">
    <property type="entry name" value="Glycos_transf_1"/>
    <property type="match status" value="1"/>
</dbReference>
<dbReference type="GO" id="GO:0016757">
    <property type="term" value="F:glycosyltransferase activity"/>
    <property type="evidence" value="ECO:0007669"/>
    <property type="project" value="InterPro"/>
</dbReference>
<reference evidence="2 3" key="1">
    <citation type="submission" date="2020-04" db="EMBL/GenBank/DDBJ databases">
        <title>Novosphingobium sp. TW-4 isolated from soil.</title>
        <authorList>
            <person name="Dahal R.H."/>
            <person name="Chaudhary D.K."/>
        </authorList>
    </citation>
    <scope>NUCLEOTIDE SEQUENCE [LARGE SCALE GENOMIC DNA]</scope>
    <source>
        <strain evidence="2 3">TW-4</strain>
    </source>
</reference>
<organism evidence="2 3">
    <name type="scientific">Novosphingobium olei</name>
    <dbReference type="NCBI Taxonomy" id="2728851"/>
    <lineage>
        <taxon>Bacteria</taxon>
        <taxon>Pseudomonadati</taxon>
        <taxon>Pseudomonadota</taxon>
        <taxon>Alphaproteobacteria</taxon>
        <taxon>Sphingomonadales</taxon>
        <taxon>Sphingomonadaceae</taxon>
        <taxon>Novosphingobium</taxon>
    </lineage>
</organism>
<dbReference type="PANTHER" id="PTHR46401:SF9">
    <property type="entry name" value="MANNOSYLTRANSFERASE A"/>
    <property type="match status" value="1"/>
</dbReference>
<dbReference type="Gene3D" id="3.40.50.2000">
    <property type="entry name" value="Glycogen Phosphorylase B"/>
    <property type="match status" value="1"/>
</dbReference>
<dbReference type="CDD" id="cd03809">
    <property type="entry name" value="GT4_MtfB-like"/>
    <property type="match status" value="1"/>
</dbReference>
<dbReference type="EMBL" id="JABBGM010000001">
    <property type="protein sequence ID" value="NML92242.1"/>
    <property type="molecule type" value="Genomic_DNA"/>
</dbReference>
<dbReference type="SUPFAM" id="SSF53756">
    <property type="entry name" value="UDP-Glycosyltransferase/glycogen phosphorylase"/>
    <property type="match status" value="1"/>
</dbReference>
<proteinExistence type="predicted"/>
<gene>
    <name evidence="2" type="ORF">HHL27_00970</name>
</gene>
<dbReference type="AlphaFoldDB" id="A0A7Y0G935"/>
<name>A0A7Y0G935_9SPHN</name>
<keyword evidence="2" id="KW-0808">Transferase</keyword>
<evidence type="ECO:0000313" key="2">
    <source>
        <dbReference type="EMBL" id="NML92242.1"/>
    </source>
</evidence>
<comment type="caution">
    <text evidence="2">The sequence shown here is derived from an EMBL/GenBank/DDBJ whole genome shotgun (WGS) entry which is preliminary data.</text>
</comment>
<sequence>MGKITRRVKAIFDHLRWRARDLADRLAFPPAREARLIARARAALPAPPGHGPKRLLVDLSVIHKHDAGTGIQRVVRSLRDRLRLAVHPDVAIEPVIVRRLRDGYVTLSGDALAGGPDSLFFGLDFATDAVHRSRKQLQALRQSGTPMWFLVHDILPMTHPHWFTYPSRLKYRRWMRVCATLADGIFCVSPEVTRQVKEMLATRYRRADLPRIITITPGSNITPADRLLGQEHLPQAPALDAATFARAVLIVGTLEPRKGHADALAAFELLWRQGLDIPLVLIGRPGWNTAALQAAIRQHEHYGRLLFWFDDVTDEALHAAYRHCRLALVPSLAEGYGLPLDEALALGAPVLARDIAVFHRHVNDRIRFFPEHADARALADAILLSLAAGARDETLPPLPDWDGTVLELVKAFDCLLA</sequence>
<dbReference type="InterPro" id="IPR001296">
    <property type="entry name" value="Glyco_trans_1"/>
</dbReference>
<keyword evidence="3" id="KW-1185">Reference proteome</keyword>
<accession>A0A7Y0G935</accession>
<evidence type="ECO:0000313" key="3">
    <source>
        <dbReference type="Proteomes" id="UP000583556"/>
    </source>
</evidence>